<dbReference type="InterPro" id="IPR035985">
    <property type="entry name" value="Ubiquitin-activating_enz"/>
</dbReference>
<evidence type="ECO:0000313" key="2">
    <source>
        <dbReference type="EMBL" id="KAB3523125.1"/>
    </source>
</evidence>
<dbReference type="Pfam" id="PF00899">
    <property type="entry name" value="ThiF"/>
    <property type="match status" value="1"/>
</dbReference>
<dbReference type="EMBL" id="WBZJ01000001">
    <property type="protein sequence ID" value="KAB3523125.1"/>
    <property type="molecule type" value="Genomic_DNA"/>
</dbReference>
<proteinExistence type="predicted"/>
<evidence type="ECO:0000259" key="1">
    <source>
        <dbReference type="PROSITE" id="PS50206"/>
    </source>
</evidence>
<dbReference type="InterPro" id="IPR036873">
    <property type="entry name" value="Rhodanese-like_dom_sf"/>
</dbReference>
<evidence type="ECO:0000313" key="3">
    <source>
        <dbReference type="Proteomes" id="UP000436181"/>
    </source>
</evidence>
<name>A0ABQ6VFE1_9CORY</name>
<dbReference type="InterPro" id="IPR045886">
    <property type="entry name" value="ThiF/MoeB/HesA"/>
</dbReference>
<dbReference type="PROSITE" id="PS50206">
    <property type="entry name" value="RHODANESE_3"/>
    <property type="match status" value="1"/>
</dbReference>
<comment type="caution">
    <text evidence="2">The sequence shown here is derived from an EMBL/GenBank/DDBJ whole genome shotgun (WGS) entry which is preliminary data.</text>
</comment>
<dbReference type="Pfam" id="PF00581">
    <property type="entry name" value="Rhodanese"/>
    <property type="match status" value="1"/>
</dbReference>
<protein>
    <submittedName>
        <fullName evidence="2">Molybdopterin biosynthesis protein MoeB</fullName>
    </submittedName>
</protein>
<dbReference type="InterPro" id="IPR001763">
    <property type="entry name" value="Rhodanese-like_dom"/>
</dbReference>
<gene>
    <name evidence="2" type="ORF">F8377_02970</name>
</gene>
<dbReference type="PANTHER" id="PTHR10953">
    <property type="entry name" value="UBIQUITIN-ACTIVATING ENZYME E1"/>
    <property type="match status" value="1"/>
</dbReference>
<dbReference type="Proteomes" id="UP000436181">
    <property type="component" value="Unassembled WGS sequence"/>
</dbReference>
<sequence length="388" mass="40024">MSEYNNAEQATQAERYARQVALTGFGAEAQEALAASTVALIGAGGLGSPAIQYLAGAGVGRLILIDDDAVDESNLHRQTIHPTRAVGRAKVDSAQEAALAINPTIQVTTYCCRLTHSNADGLLEGVDVVLDGSDNFPTRHIASAACARHGIPHVWGSVLGFQAQLSVFWAGHGPIYEDLYPHPPAPGSVPNCAEAGTLGPIVGVVGSAMALEAIKLLTGVGKPLMGRIGYFDSLEASWDFVPLQADPSVAGRIIAHGPVVDEILTTTEVPQACYTGDLPLIDVREAHEFQAAFIPGAIHIPLSALAENPSALAITGPAVVYCAAGVRSATAIDVWQKLGASGLVNLAGGIHAHADRGGPLTRDVSRAGELGVVVHQDSQAATGEGDTV</sequence>
<dbReference type="InterPro" id="IPR000594">
    <property type="entry name" value="ThiF_NAD_FAD-bd"/>
</dbReference>
<dbReference type="Gene3D" id="3.40.50.720">
    <property type="entry name" value="NAD(P)-binding Rossmann-like Domain"/>
    <property type="match status" value="1"/>
</dbReference>
<dbReference type="CDD" id="cd00757">
    <property type="entry name" value="ThiF_MoeB_HesA_family"/>
    <property type="match status" value="1"/>
</dbReference>
<dbReference type="SMART" id="SM00450">
    <property type="entry name" value="RHOD"/>
    <property type="match status" value="1"/>
</dbReference>
<reference evidence="2 3" key="1">
    <citation type="submission" date="2019-10" db="EMBL/GenBank/DDBJ databases">
        <title>Corynebacterium sp novel species isolated from the respiratory tract of Marmot.</title>
        <authorList>
            <person name="Zhang G."/>
        </authorList>
    </citation>
    <scope>NUCLEOTIDE SEQUENCE [LARGE SCALE GENOMIC DNA]</scope>
    <source>
        <strain evidence="2 3">336</strain>
    </source>
</reference>
<accession>A0ABQ6VFE1</accession>
<dbReference type="CDD" id="cd00158">
    <property type="entry name" value="RHOD"/>
    <property type="match status" value="1"/>
</dbReference>
<feature type="domain" description="Rhodanese" evidence="1">
    <location>
        <begin position="274"/>
        <end position="362"/>
    </location>
</feature>
<keyword evidence="3" id="KW-1185">Reference proteome</keyword>
<dbReference type="RefSeq" id="WP_151843913.1">
    <property type="nucleotide sequence ID" value="NZ_WBZJ01000001.1"/>
</dbReference>
<dbReference type="PANTHER" id="PTHR10953:SF102">
    <property type="entry name" value="ADENYLYLTRANSFERASE AND SULFURTRANSFERASE MOCS3"/>
    <property type="match status" value="1"/>
</dbReference>
<dbReference type="Gene3D" id="3.40.250.10">
    <property type="entry name" value="Rhodanese-like domain"/>
    <property type="match status" value="1"/>
</dbReference>
<dbReference type="SUPFAM" id="SSF69572">
    <property type="entry name" value="Activating enzymes of the ubiquitin-like proteins"/>
    <property type="match status" value="1"/>
</dbReference>
<organism evidence="2 3">
    <name type="scientific">Corynebacterium zhongnanshanii</name>
    <dbReference type="NCBI Taxonomy" id="2768834"/>
    <lineage>
        <taxon>Bacteria</taxon>
        <taxon>Bacillati</taxon>
        <taxon>Actinomycetota</taxon>
        <taxon>Actinomycetes</taxon>
        <taxon>Mycobacteriales</taxon>
        <taxon>Corynebacteriaceae</taxon>
        <taxon>Corynebacterium</taxon>
    </lineage>
</organism>